<comment type="subcellular location">
    <subcellularLocation>
        <location evidence="1">Cell membrane</location>
        <topology evidence="1">Multi-pass membrane protein</topology>
    </subcellularLocation>
</comment>
<dbReference type="InterPro" id="IPR044751">
    <property type="entry name" value="Ion_transp-like_CBS"/>
</dbReference>
<protein>
    <submittedName>
        <fullName evidence="12">HlyC/CorC family transporter</fullName>
    </submittedName>
</protein>
<keyword evidence="5 8" id="KW-1133">Transmembrane helix</keyword>
<feature type="transmembrane region" description="Helical" evidence="9">
    <location>
        <begin position="56"/>
        <end position="78"/>
    </location>
</feature>
<dbReference type="RefSeq" id="WP_119423944.1">
    <property type="nucleotide sequence ID" value="NZ_QQXK01000006.1"/>
</dbReference>
<name>A0A399JFS0_9MICC</name>
<evidence type="ECO:0000256" key="8">
    <source>
        <dbReference type="PROSITE-ProRule" id="PRU01193"/>
    </source>
</evidence>
<evidence type="ECO:0000259" key="11">
    <source>
        <dbReference type="PROSITE" id="PS51846"/>
    </source>
</evidence>
<organism evidence="12 13">
    <name type="scientific">Galactobacter valiniphilus</name>
    <dbReference type="NCBI Taxonomy" id="2676122"/>
    <lineage>
        <taxon>Bacteria</taxon>
        <taxon>Bacillati</taxon>
        <taxon>Actinomycetota</taxon>
        <taxon>Actinomycetes</taxon>
        <taxon>Micrococcales</taxon>
        <taxon>Micrococcaceae</taxon>
        <taxon>Galactobacter</taxon>
    </lineage>
</organism>
<evidence type="ECO:0000256" key="2">
    <source>
        <dbReference type="ARBA" id="ARBA00022475"/>
    </source>
</evidence>
<dbReference type="EMBL" id="QQXK01000006">
    <property type="protein sequence ID" value="RII43039.1"/>
    <property type="molecule type" value="Genomic_DNA"/>
</dbReference>
<proteinExistence type="predicted"/>
<dbReference type="Proteomes" id="UP000265419">
    <property type="component" value="Unassembled WGS sequence"/>
</dbReference>
<dbReference type="SUPFAM" id="SSF54631">
    <property type="entry name" value="CBS-domain pair"/>
    <property type="match status" value="1"/>
</dbReference>
<keyword evidence="6 8" id="KW-0472">Membrane</keyword>
<keyword evidence="7" id="KW-0129">CBS domain</keyword>
<accession>A0A399JFS0</accession>
<feature type="transmembrane region" description="Helical" evidence="9">
    <location>
        <begin position="131"/>
        <end position="150"/>
    </location>
</feature>
<evidence type="ECO:0000259" key="10">
    <source>
        <dbReference type="PROSITE" id="PS51371"/>
    </source>
</evidence>
<evidence type="ECO:0000313" key="13">
    <source>
        <dbReference type="Proteomes" id="UP000265419"/>
    </source>
</evidence>
<reference evidence="12 13" key="1">
    <citation type="submission" date="2018-07" db="EMBL/GenBank/DDBJ databases">
        <title>Arthrobacter sp. nov., isolated from raw cow's milk with high bacterial count.</title>
        <authorList>
            <person name="Hahne J."/>
            <person name="Isele D."/>
            <person name="Lipski A."/>
        </authorList>
    </citation>
    <scope>NUCLEOTIDE SEQUENCE [LARGE SCALE GENOMIC DNA]</scope>
    <source>
        <strain evidence="12 13">JZ R-35</strain>
    </source>
</reference>
<dbReference type="Pfam" id="PF00571">
    <property type="entry name" value="CBS"/>
    <property type="match status" value="1"/>
</dbReference>
<keyword evidence="3 8" id="KW-0812">Transmembrane</keyword>
<evidence type="ECO:0000256" key="9">
    <source>
        <dbReference type="SAM" id="Phobius"/>
    </source>
</evidence>
<evidence type="ECO:0000256" key="7">
    <source>
        <dbReference type="PROSITE-ProRule" id="PRU00703"/>
    </source>
</evidence>
<dbReference type="PANTHER" id="PTHR43099">
    <property type="entry name" value="UPF0053 PROTEIN YRKA"/>
    <property type="match status" value="1"/>
</dbReference>
<dbReference type="GO" id="GO:0005886">
    <property type="term" value="C:plasma membrane"/>
    <property type="evidence" value="ECO:0007669"/>
    <property type="project" value="UniProtKB-SubCell"/>
</dbReference>
<evidence type="ECO:0000256" key="6">
    <source>
        <dbReference type="ARBA" id="ARBA00023136"/>
    </source>
</evidence>
<feature type="domain" description="CBS" evidence="10">
    <location>
        <begin position="284"/>
        <end position="341"/>
    </location>
</feature>
<dbReference type="InterPro" id="IPR000644">
    <property type="entry name" value="CBS_dom"/>
</dbReference>
<dbReference type="Pfam" id="PF01595">
    <property type="entry name" value="CNNM"/>
    <property type="match status" value="1"/>
</dbReference>
<evidence type="ECO:0000256" key="4">
    <source>
        <dbReference type="ARBA" id="ARBA00022737"/>
    </source>
</evidence>
<dbReference type="PROSITE" id="PS51846">
    <property type="entry name" value="CNNM"/>
    <property type="match status" value="1"/>
</dbReference>
<feature type="domain" description="CNNM transmembrane" evidence="11">
    <location>
        <begin position="1"/>
        <end position="202"/>
    </location>
</feature>
<keyword evidence="4" id="KW-0677">Repeat</keyword>
<gene>
    <name evidence="12" type="ORF">DWB68_04465</name>
</gene>
<dbReference type="PROSITE" id="PS51371">
    <property type="entry name" value="CBS"/>
    <property type="match status" value="1"/>
</dbReference>
<evidence type="ECO:0000313" key="12">
    <source>
        <dbReference type="EMBL" id="RII43039.1"/>
    </source>
</evidence>
<dbReference type="InterPro" id="IPR046342">
    <property type="entry name" value="CBS_dom_sf"/>
</dbReference>
<comment type="caution">
    <text evidence="12">The sequence shown here is derived from an EMBL/GenBank/DDBJ whole genome shotgun (WGS) entry which is preliminary data.</text>
</comment>
<dbReference type="AlphaFoldDB" id="A0A399JFS0"/>
<dbReference type="InterPro" id="IPR002550">
    <property type="entry name" value="CNNM"/>
</dbReference>
<keyword evidence="13" id="KW-1185">Reference proteome</keyword>
<evidence type="ECO:0000256" key="1">
    <source>
        <dbReference type="ARBA" id="ARBA00004651"/>
    </source>
</evidence>
<keyword evidence="2" id="KW-1003">Cell membrane</keyword>
<dbReference type="Gene3D" id="3.10.580.10">
    <property type="entry name" value="CBS-domain"/>
    <property type="match status" value="1"/>
</dbReference>
<feature type="transmembrane region" description="Helical" evidence="9">
    <location>
        <begin position="6"/>
        <end position="28"/>
    </location>
</feature>
<dbReference type="InterPro" id="IPR051676">
    <property type="entry name" value="UPF0053_domain"/>
</dbReference>
<dbReference type="PANTHER" id="PTHR43099:SF5">
    <property type="entry name" value="HLYC_CORC FAMILY TRANSPORTER"/>
    <property type="match status" value="1"/>
</dbReference>
<sequence length="358" mass="39144">MSDWWGIVWLVVLLAGNAFFVAAEFAIMSARRSQIEPKADAGSKRAKTALTAMEHVSVMLAVCQLGITVCSLLILQVAEPAVHHLFAAPLEALHVPHGVADTAGFVFALLIVTFLHVTLGEMVPKNFSVSLADKAVLLLATPMVWIARGLRPIVGALNWIANHAVRAFGFEPKDEVASTYTIDEVQSIVEESRREGLVEDDAGLLTSAFEFTNRTVGDIAIPLAQVVSLDADATPEEFEHAVGRTGFSRFVMREPDGELAGYLHLKDVIVLPPELYEMPIPFAKVRSFVNLGESVEVEDALETMQRTGTHVARVLDAQGETSGILFFEDVLEQLVGEIRDATQQTQERRFSVGHDDDQ</sequence>
<evidence type="ECO:0000256" key="3">
    <source>
        <dbReference type="ARBA" id="ARBA00022692"/>
    </source>
</evidence>
<dbReference type="CDD" id="cd04590">
    <property type="entry name" value="CBS_pair_CorC_HlyC_assoc"/>
    <property type="match status" value="1"/>
</dbReference>
<feature type="transmembrane region" description="Helical" evidence="9">
    <location>
        <begin position="98"/>
        <end position="119"/>
    </location>
</feature>
<evidence type="ECO:0000256" key="5">
    <source>
        <dbReference type="ARBA" id="ARBA00022989"/>
    </source>
</evidence>